<evidence type="ECO:0000256" key="5">
    <source>
        <dbReference type="SAM" id="MobiDB-lite"/>
    </source>
</evidence>
<feature type="domain" description="EGF-like" evidence="6">
    <location>
        <begin position="231"/>
        <end position="266"/>
    </location>
</feature>
<keyword evidence="1 4" id="KW-0245">EGF-like domain</keyword>
<dbReference type="SMART" id="SM00181">
    <property type="entry name" value="EGF"/>
    <property type="match status" value="5"/>
</dbReference>
<accession>E4WSU6</accession>
<proteinExistence type="predicted"/>
<dbReference type="GO" id="GO:0006644">
    <property type="term" value="P:phospholipid metabolic process"/>
    <property type="evidence" value="ECO:0007669"/>
    <property type="project" value="InterPro"/>
</dbReference>
<dbReference type="GO" id="GO:0050482">
    <property type="term" value="P:arachidonate secretion"/>
    <property type="evidence" value="ECO:0007669"/>
    <property type="project" value="InterPro"/>
</dbReference>
<dbReference type="SMART" id="SM00179">
    <property type="entry name" value="EGF_CA"/>
    <property type="match status" value="3"/>
</dbReference>
<organism evidence="7">
    <name type="scientific">Oikopleura dioica</name>
    <name type="common">Tunicate</name>
    <dbReference type="NCBI Taxonomy" id="34765"/>
    <lineage>
        <taxon>Eukaryota</taxon>
        <taxon>Metazoa</taxon>
        <taxon>Chordata</taxon>
        <taxon>Tunicata</taxon>
        <taxon>Appendicularia</taxon>
        <taxon>Copelata</taxon>
        <taxon>Oikopleuridae</taxon>
        <taxon>Oikopleura</taxon>
    </lineage>
</organism>
<dbReference type="CDD" id="cd00054">
    <property type="entry name" value="EGF_CA"/>
    <property type="match status" value="2"/>
</dbReference>
<feature type="compositionally biased region" description="Low complexity" evidence="5">
    <location>
        <begin position="297"/>
        <end position="313"/>
    </location>
</feature>
<dbReference type="InterPro" id="IPR001881">
    <property type="entry name" value="EGF-like_Ca-bd_dom"/>
</dbReference>
<feature type="disulfide bond" evidence="4">
    <location>
        <begin position="118"/>
        <end position="127"/>
    </location>
</feature>
<dbReference type="EMBL" id="FN653016">
    <property type="protein sequence ID" value="CBY06904.1"/>
    <property type="molecule type" value="Genomic_DNA"/>
</dbReference>
<evidence type="ECO:0000256" key="1">
    <source>
        <dbReference type="ARBA" id="ARBA00022536"/>
    </source>
</evidence>
<dbReference type="InterPro" id="IPR036444">
    <property type="entry name" value="PLipase_A2_dom_sf"/>
</dbReference>
<dbReference type="Gene3D" id="2.10.25.10">
    <property type="entry name" value="Laminin"/>
    <property type="match status" value="5"/>
</dbReference>
<feature type="disulfide bond" evidence="4">
    <location>
        <begin position="256"/>
        <end position="265"/>
    </location>
</feature>
<gene>
    <name evidence="7" type="ORF">GSOID_T00005976001</name>
</gene>
<name>E4WSU6_OIKDI</name>
<evidence type="ECO:0000313" key="8">
    <source>
        <dbReference type="Proteomes" id="UP000001307"/>
    </source>
</evidence>
<dbReference type="GO" id="GO:0007219">
    <property type="term" value="P:Notch signaling pathway"/>
    <property type="evidence" value="ECO:0007669"/>
    <property type="project" value="TreeGrafter"/>
</dbReference>
<dbReference type="Gene3D" id="1.20.90.10">
    <property type="entry name" value="Phospholipase A2 domain"/>
    <property type="match status" value="1"/>
</dbReference>
<dbReference type="GO" id="GO:0005509">
    <property type="term" value="F:calcium ion binding"/>
    <property type="evidence" value="ECO:0007669"/>
    <property type="project" value="InterPro"/>
</dbReference>
<dbReference type="PROSITE" id="PS01186">
    <property type="entry name" value="EGF_2"/>
    <property type="match status" value="3"/>
</dbReference>
<dbReference type="PANTHER" id="PTHR12916:SF9">
    <property type="entry name" value="NEUROGENIC LOCUS NOTCH HOMOLOG PROTEIN 1-RELATED"/>
    <property type="match status" value="1"/>
</dbReference>
<evidence type="ECO:0000313" key="7">
    <source>
        <dbReference type="EMBL" id="CBY06904.1"/>
    </source>
</evidence>
<evidence type="ECO:0000256" key="4">
    <source>
        <dbReference type="PROSITE-ProRule" id="PRU00076"/>
    </source>
</evidence>
<feature type="disulfide bond" evidence="4">
    <location>
        <begin position="220"/>
        <end position="229"/>
    </location>
</feature>
<dbReference type="OrthoDB" id="283575at2759"/>
<feature type="region of interest" description="Disordered" evidence="5">
    <location>
        <begin position="297"/>
        <end position="332"/>
    </location>
</feature>
<dbReference type="InterPro" id="IPR000742">
    <property type="entry name" value="EGF"/>
</dbReference>
<dbReference type="PROSITE" id="PS00022">
    <property type="entry name" value="EGF_1"/>
    <property type="match status" value="3"/>
</dbReference>
<evidence type="ECO:0000256" key="3">
    <source>
        <dbReference type="ARBA" id="ARBA00023157"/>
    </source>
</evidence>
<keyword evidence="8" id="KW-1185">Reference proteome</keyword>
<evidence type="ECO:0000259" key="6">
    <source>
        <dbReference type="PROSITE" id="PS50026"/>
    </source>
</evidence>
<dbReference type="InParanoid" id="E4WSU6"/>
<dbReference type="Proteomes" id="UP000001307">
    <property type="component" value="Unassembled WGS sequence"/>
</dbReference>
<dbReference type="Pfam" id="PF00008">
    <property type="entry name" value="EGF"/>
    <property type="match status" value="1"/>
</dbReference>
<feature type="domain" description="EGF-like" evidence="6">
    <location>
        <begin position="191"/>
        <end position="230"/>
    </location>
</feature>
<comment type="caution">
    <text evidence="4">Lacks conserved residue(s) required for the propagation of feature annotation.</text>
</comment>
<protein>
    <recommendedName>
        <fullName evidence="6">EGF-like domain-containing protein</fullName>
    </recommendedName>
</protein>
<evidence type="ECO:0000256" key="2">
    <source>
        <dbReference type="ARBA" id="ARBA00022737"/>
    </source>
</evidence>
<reference evidence="7" key="1">
    <citation type="journal article" date="2010" name="Science">
        <title>Plasticity of animal genome architecture unmasked by rapid evolution of a pelagic tunicate.</title>
        <authorList>
            <person name="Denoeud F."/>
            <person name="Henriet S."/>
            <person name="Mungpakdee S."/>
            <person name="Aury J.M."/>
            <person name="Da Silva C."/>
            <person name="Brinkmann H."/>
            <person name="Mikhaleva J."/>
            <person name="Olsen L.C."/>
            <person name="Jubin C."/>
            <person name="Canestro C."/>
            <person name="Bouquet J.M."/>
            <person name="Danks G."/>
            <person name="Poulain J."/>
            <person name="Campsteijn C."/>
            <person name="Adamski M."/>
            <person name="Cross I."/>
            <person name="Yadetie F."/>
            <person name="Muffato M."/>
            <person name="Louis A."/>
            <person name="Butcher S."/>
            <person name="Tsagkogeorga G."/>
            <person name="Konrad A."/>
            <person name="Singh S."/>
            <person name="Jensen M.F."/>
            <person name="Cong E.H."/>
            <person name="Eikeseth-Otteraa H."/>
            <person name="Noel B."/>
            <person name="Anthouard V."/>
            <person name="Porcel B.M."/>
            <person name="Kachouri-Lafond R."/>
            <person name="Nishino A."/>
            <person name="Ugolini M."/>
            <person name="Chourrout P."/>
            <person name="Nishida H."/>
            <person name="Aasland R."/>
            <person name="Huzurbazar S."/>
            <person name="Westhof E."/>
            <person name="Delsuc F."/>
            <person name="Lehrach H."/>
            <person name="Reinhardt R."/>
            <person name="Weissenbach J."/>
            <person name="Roy S.W."/>
            <person name="Artiguenave F."/>
            <person name="Postlethwait J.H."/>
            <person name="Manak J.R."/>
            <person name="Thompson E.M."/>
            <person name="Jaillon O."/>
            <person name="Du Pasquier L."/>
            <person name="Boudinot P."/>
            <person name="Liberles D.A."/>
            <person name="Volff J.N."/>
            <person name="Philippe H."/>
            <person name="Lenhard B."/>
            <person name="Roest Crollius H."/>
            <person name="Wincker P."/>
            <person name="Chourrout D."/>
        </authorList>
    </citation>
    <scope>NUCLEOTIDE SEQUENCE [LARGE SCALE GENOMIC DNA]</scope>
</reference>
<keyword evidence="3 4" id="KW-1015">Disulfide bond</keyword>
<feature type="domain" description="EGF-like" evidence="6">
    <location>
        <begin position="92"/>
        <end position="128"/>
    </location>
</feature>
<dbReference type="PANTHER" id="PTHR12916">
    <property type="entry name" value="CYTOCHROME C OXIDASE POLYPEPTIDE VIC-2"/>
    <property type="match status" value="1"/>
</dbReference>
<keyword evidence="2" id="KW-0677">Repeat</keyword>
<dbReference type="AlphaFoldDB" id="E4WSU6"/>
<dbReference type="PROSITE" id="PS50026">
    <property type="entry name" value="EGF_3"/>
    <property type="match status" value="3"/>
</dbReference>
<dbReference type="GO" id="GO:0005112">
    <property type="term" value="F:Notch binding"/>
    <property type="evidence" value="ECO:0007669"/>
    <property type="project" value="TreeGrafter"/>
</dbReference>
<dbReference type="SUPFAM" id="SSF57196">
    <property type="entry name" value="EGF/Laminin"/>
    <property type="match status" value="4"/>
</dbReference>
<dbReference type="GO" id="GO:0004623">
    <property type="term" value="F:phospholipase A2 activity"/>
    <property type="evidence" value="ECO:0007669"/>
    <property type="project" value="InterPro"/>
</dbReference>
<sequence>MISLILFQCFINTRANPYRYGKDDIFLNDRYYSTESTSTDYYSTSTTSFPFETDITFGIDSFEVCPECENGGVCNDDFECDCLGDFTGDLCEGDPCSWVPCMNNGACTVTNVTFECACTEGYYGQRCEITPCHIAGGTQIPEIASRQRREEMILGQKAISGPCLHGGICVNIPTVNDYFCLCWGLEGRHCETTPCDDSPCLHNGTCFVPPRTGMNYECNCQDGYSGEDCDVTPCSSSPCAEPFECSLDGSSFNCVCPDGFIGANCDVPVKTTTTAMSSSTQAVPSTTTISSTSSVAQIISSTTGPRSSTSGSPDVISTSNAPGASSATSNPIISSSTNAPIVSSTSSGAPIASSTTIKVISSSTSTPFISTPQTTSSSTSIPPLFDWILLRLGMLFDEDTVTSLLGAYGCASRGFPLNPFDSSAGRPVDGVDKVLLRWKKCIRCAMSVEFDGRTQLPDYIWPTNEICEMGGLEEEICECDKQVATALLEFQDENGELQAPNNNFDLLQCERGPGDGDGGDGGVEFCCKRRQGAYQMYNGNRFCCEFENLLPAGSCVVDEGVLLKEKLFV</sequence>